<keyword evidence="11 24" id="KW-0812">Transmembrane</keyword>
<evidence type="ECO:0000256" key="3">
    <source>
        <dbReference type="ARBA" id="ARBA00005119"/>
    </source>
</evidence>
<evidence type="ECO:0000256" key="17">
    <source>
        <dbReference type="ARBA" id="ARBA00023264"/>
    </source>
</evidence>
<keyword evidence="10 25" id="KW-0808">Transferase</keyword>
<evidence type="ECO:0000256" key="4">
    <source>
        <dbReference type="ARBA" id="ARBA00005189"/>
    </source>
</evidence>
<evidence type="ECO:0000256" key="6">
    <source>
        <dbReference type="ARBA" id="ARBA00012487"/>
    </source>
</evidence>
<evidence type="ECO:0000256" key="23">
    <source>
        <dbReference type="ARBA" id="ARBA00033406"/>
    </source>
</evidence>
<keyword evidence="13 24" id="KW-1133">Transmembrane helix</keyword>
<evidence type="ECO:0000256" key="2">
    <source>
        <dbReference type="ARBA" id="ARBA00004651"/>
    </source>
</evidence>
<evidence type="ECO:0000256" key="10">
    <source>
        <dbReference type="ARBA" id="ARBA00022679"/>
    </source>
</evidence>
<comment type="subcellular location">
    <subcellularLocation>
        <location evidence="2">Cell membrane</location>
        <topology evidence="2">Multi-pass membrane protein</topology>
    </subcellularLocation>
</comment>
<dbReference type="GO" id="GO:0004605">
    <property type="term" value="F:phosphatidate cytidylyltransferase activity"/>
    <property type="evidence" value="ECO:0007669"/>
    <property type="project" value="UniProtKB-EC"/>
</dbReference>
<keyword evidence="17" id="KW-1208">Phospholipid metabolism</keyword>
<evidence type="ECO:0000256" key="16">
    <source>
        <dbReference type="ARBA" id="ARBA00023209"/>
    </source>
</evidence>
<keyword evidence="8" id="KW-1003">Cell membrane</keyword>
<feature type="transmembrane region" description="Helical" evidence="24">
    <location>
        <begin position="168"/>
        <end position="186"/>
    </location>
</feature>
<comment type="caution">
    <text evidence="25">The sequence shown here is derived from an EMBL/GenBank/DDBJ whole genome shotgun (WGS) entry which is preliminary data.</text>
</comment>
<feature type="transmembrane region" description="Helical" evidence="24">
    <location>
        <begin position="192"/>
        <end position="214"/>
    </location>
</feature>
<comment type="similarity">
    <text evidence="5">Belongs to the CDS family.</text>
</comment>
<dbReference type="EC" id="2.7.7.41" evidence="6"/>
<organism evidence="25 26">
    <name type="scientific">Fusibacter tunisiensis</name>
    <dbReference type="NCBI Taxonomy" id="1008308"/>
    <lineage>
        <taxon>Bacteria</taxon>
        <taxon>Bacillati</taxon>
        <taxon>Bacillota</taxon>
        <taxon>Clostridia</taxon>
        <taxon>Eubacteriales</taxon>
        <taxon>Eubacteriales Family XII. Incertae Sedis</taxon>
        <taxon>Fusibacter</taxon>
    </lineage>
</organism>
<dbReference type="Pfam" id="PF01148">
    <property type="entry name" value="CTP_transf_1"/>
    <property type="match status" value="1"/>
</dbReference>
<reference evidence="25 26" key="1">
    <citation type="submission" date="2021-01" db="EMBL/GenBank/DDBJ databases">
        <title>Genomic Encyclopedia of Type Strains, Phase IV (KMG-IV): sequencing the most valuable type-strain genomes for metagenomic binning, comparative biology and taxonomic classification.</title>
        <authorList>
            <person name="Goeker M."/>
        </authorList>
    </citation>
    <scope>NUCLEOTIDE SEQUENCE [LARGE SCALE GENOMIC DNA]</scope>
    <source>
        <strain evidence="25 26">DSM 24436</strain>
    </source>
</reference>
<evidence type="ECO:0000256" key="15">
    <source>
        <dbReference type="ARBA" id="ARBA00023136"/>
    </source>
</evidence>
<keyword evidence="15 24" id="KW-0472">Membrane</keyword>
<evidence type="ECO:0000256" key="7">
    <source>
        <dbReference type="ARBA" id="ARBA00019373"/>
    </source>
</evidence>
<evidence type="ECO:0000256" key="24">
    <source>
        <dbReference type="SAM" id="Phobius"/>
    </source>
</evidence>
<evidence type="ECO:0000256" key="1">
    <source>
        <dbReference type="ARBA" id="ARBA00001698"/>
    </source>
</evidence>
<dbReference type="EMBL" id="JAFBDT010000001">
    <property type="protein sequence ID" value="MBM7560620.1"/>
    <property type="molecule type" value="Genomic_DNA"/>
</dbReference>
<dbReference type="PANTHER" id="PTHR46382:SF1">
    <property type="entry name" value="PHOSPHATIDATE CYTIDYLYLTRANSFERASE"/>
    <property type="match status" value="1"/>
</dbReference>
<gene>
    <name evidence="25" type="ORF">JOC49_000129</name>
</gene>
<feature type="transmembrane region" description="Helical" evidence="24">
    <location>
        <begin position="235"/>
        <end position="253"/>
    </location>
</feature>
<feature type="transmembrane region" description="Helical" evidence="24">
    <location>
        <begin position="51"/>
        <end position="69"/>
    </location>
</feature>
<sequence length="259" mass="28978">MKTRIISALIALPLLFVVLFFKGPLLYAATLILSIIGLNEFFKPISIEYKPLKGIVYVLTFIWFAGLYIDIPTYYYNFMIAILVFTVLSVVVFSDHSLTDAALSILAFFYIPFAFSHLVMIAKLDAQFFIWYPFIIAFITDTFAYFTGKMIGKTPLIPSVSPNKTVEGSVGGVLACVVASGIYAYLFNPGFFAFALFLGVIGAILSQIGDLIASRIKRIFKIKDFGKIMPGHGGVLDRFDSIIVTMPLVYYFMMLYQLL</sequence>
<feature type="transmembrane region" description="Helical" evidence="24">
    <location>
        <begin position="6"/>
        <end position="39"/>
    </location>
</feature>
<dbReference type="PANTHER" id="PTHR46382">
    <property type="entry name" value="PHOSPHATIDATE CYTIDYLYLTRANSFERASE"/>
    <property type="match status" value="1"/>
</dbReference>
<keyword evidence="14" id="KW-0443">Lipid metabolism</keyword>
<comment type="catalytic activity">
    <reaction evidence="1">
        <text>a 1,2-diacyl-sn-glycero-3-phosphate + CTP + H(+) = a CDP-1,2-diacyl-sn-glycerol + diphosphate</text>
        <dbReference type="Rhea" id="RHEA:16229"/>
        <dbReference type="ChEBI" id="CHEBI:15378"/>
        <dbReference type="ChEBI" id="CHEBI:33019"/>
        <dbReference type="ChEBI" id="CHEBI:37563"/>
        <dbReference type="ChEBI" id="CHEBI:58332"/>
        <dbReference type="ChEBI" id="CHEBI:58608"/>
        <dbReference type="EC" id="2.7.7.41"/>
    </reaction>
</comment>
<evidence type="ECO:0000256" key="22">
    <source>
        <dbReference type="ARBA" id="ARBA00032743"/>
    </source>
</evidence>
<evidence type="ECO:0000256" key="9">
    <source>
        <dbReference type="ARBA" id="ARBA00022516"/>
    </source>
</evidence>
<evidence type="ECO:0000256" key="13">
    <source>
        <dbReference type="ARBA" id="ARBA00022989"/>
    </source>
</evidence>
<evidence type="ECO:0000313" key="25">
    <source>
        <dbReference type="EMBL" id="MBM7560620.1"/>
    </source>
</evidence>
<feature type="transmembrane region" description="Helical" evidence="24">
    <location>
        <begin position="128"/>
        <end position="147"/>
    </location>
</feature>
<comment type="pathway">
    <text evidence="4">Lipid metabolism.</text>
</comment>
<keyword evidence="12 25" id="KW-0548">Nucleotidyltransferase</keyword>
<keyword evidence="16" id="KW-0594">Phospholipid biosynthesis</keyword>
<evidence type="ECO:0000256" key="11">
    <source>
        <dbReference type="ARBA" id="ARBA00022692"/>
    </source>
</evidence>
<evidence type="ECO:0000256" key="14">
    <source>
        <dbReference type="ARBA" id="ARBA00023098"/>
    </source>
</evidence>
<evidence type="ECO:0000256" key="20">
    <source>
        <dbReference type="ARBA" id="ARBA00032253"/>
    </source>
</evidence>
<evidence type="ECO:0000256" key="12">
    <source>
        <dbReference type="ARBA" id="ARBA00022695"/>
    </source>
</evidence>
<name>A0ABS2MMJ3_9FIRM</name>
<evidence type="ECO:0000256" key="21">
    <source>
        <dbReference type="ARBA" id="ARBA00032396"/>
    </source>
</evidence>
<dbReference type="Proteomes" id="UP000767854">
    <property type="component" value="Unassembled WGS sequence"/>
</dbReference>
<accession>A0ABS2MMJ3</accession>
<evidence type="ECO:0000256" key="18">
    <source>
        <dbReference type="ARBA" id="ARBA00029893"/>
    </source>
</evidence>
<evidence type="ECO:0000256" key="8">
    <source>
        <dbReference type="ARBA" id="ARBA00022475"/>
    </source>
</evidence>
<keyword evidence="9" id="KW-0444">Lipid biosynthesis</keyword>
<feature type="transmembrane region" description="Helical" evidence="24">
    <location>
        <begin position="101"/>
        <end position="122"/>
    </location>
</feature>
<keyword evidence="26" id="KW-1185">Reference proteome</keyword>
<evidence type="ECO:0000256" key="5">
    <source>
        <dbReference type="ARBA" id="ARBA00010185"/>
    </source>
</evidence>
<dbReference type="RefSeq" id="WP_204661166.1">
    <property type="nucleotide sequence ID" value="NZ_JAFBDT010000001.1"/>
</dbReference>
<proteinExistence type="inferred from homology"/>
<evidence type="ECO:0000256" key="19">
    <source>
        <dbReference type="ARBA" id="ARBA00031825"/>
    </source>
</evidence>
<comment type="pathway">
    <text evidence="3">Phospholipid metabolism; CDP-diacylglycerol biosynthesis; CDP-diacylglycerol from sn-glycerol 3-phosphate: step 3/3.</text>
</comment>
<feature type="transmembrane region" description="Helical" evidence="24">
    <location>
        <begin position="75"/>
        <end position="94"/>
    </location>
</feature>
<protein>
    <recommendedName>
        <fullName evidence="7">Phosphatidate cytidylyltransferase</fullName>
        <ecNumber evidence="6">2.7.7.41</ecNumber>
    </recommendedName>
    <alternativeName>
        <fullName evidence="20">CDP-DAG synthase</fullName>
    </alternativeName>
    <alternativeName>
        <fullName evidence="22">CDP-DG synthase</fullName>
    </alternativeName>
    <alternativeName>
        <fullName evidence="18">CDP-diacylglycerol synthase</fullName>
    </alternativeName>
    <alternativeName>
        <fullName evidence="21">CDP-diglyceride pyrophosphorylase</fullName>
    </alternativeName>
    <alternativeName>
        <fullName evidence="23">CDP-diglyceride synthase</fullName>
    </alternativeName>
    <alternativeName>
        <fullName evidence="19">CTP:phosphatidate cytidylyltransferase</fullName>
    </alternativeName>
</protein>
<evidence type="ECO:0000313" key="26">
    <source>
        <dbReference type="Proteomes" id="UP000767854"/>
    </source>
</evidence>